<reference evidence="2 3" key="1">
    <citation type="submission" date="2018-06" db="EMBL/GenBank/DDBJ databases">
        <title>Fusarium incarnatum-equiseti species complex species 28.</title>
        <authorList>
            <person name="Gardiner D.M."/>
        </authorList>
    </citation>
    <scope>NUCLEOTIDE SEQUENCE [LARGE SCALE GENOMIC DNA]</scope>
    <source>
        <strain evidence="2 3">FIESC_28</strain>
    </source>
</reference>
<keyword evidence="3" id="KW-1185">Reference proteome</keyword>
<dbReference type="Proteomes" id="UP000253153">
    <property type="component" value="Unassembled WGS sequence"/>
</dbReference>
<evidence type="ECO:0000313" key="3">
    <source>
        <dbReference type="Proteomes" id="UP000253153"/>
    </source>
</evidence>
<evidence type="ECO:0000313" key="2">
    <source>
        <dbReference type="EMBL" id="RBR24881.1"/>
    </source>
</evidence>
<dbReference type="InterPro" id="IPR036188">
    <property type="entry name" value="FAD/NAD-bd_sf"/>
</dbReference>
<dbReference type="OrthoDB" id="2426426at2759"/>
<organism evidence="2 3">
    <name type="scientific">Fusarium coffeatum</name>
    <dbReference type="NCBI Taxonomy" id="231269"/>
    <lineage>
        <taxon>Eukaryota</taxon>
        <taxon>Fungi</taxon>
        <taxon>Dikarya</taxon>
        <taxon>Ascomycota</taxon>
        <taxon>Pezizomycotina</taxon>
        <taxon>Sordariomycetes</taxon>
        <taxon>Hypocreomycetidae</taxon>
        <taxon>Hypocreales</taxon>
        <taxon>Nectriaceae</taxon>
        <taxon>Fusarium</taxon>
        <taxon>Fusarium incarnatum-equiseti species complex</taxon>
    </lineage>
</organism>
<evidence type="ECO:0000256" key="1">
    <source>
        <dbReference type="SAM" id="MobiDB-lite"/>
    </source>
</evidence>
<feature type="region of interest" description="Disordered" evidence="1">
    <location>
        <begin position="1"/>
        <end position="26"/>
    </location>
</feature>
<feature type="compositionally biased region" description="Low complexity" evidence="1">
    <location>
        <begin position="10"/>
        <end position="19"/>
    </location>
</feature>
<sequence length="368" mass="40584">MPNLENDLHNGNGINGNTKIGKDGDGNPHTFGIIGGGWYGCHIATTLRSLGFHVKLFEQHKRLLHEASGNNQFRLHMGFHYARHSGTRIQSRDGFLRFVEHYPELSRIVPCNLYAVPSQDSLLDYNTYKAIMASSGVAFTEGAPPGVPITNVDGIMCVPERVLLLSKARSYFESALKGALELGRKVSSIQEVDDGVLIDGESFDFVVDATWGHYMDLDLQVIYEATLLLYYEGPADFPAVTLVDGPLASVYPTEVPGFYTLSSVPHTPLGQFKTAAEARAARDEVSPATISAKRALMEEQIMHYLPTFLETFHYIGPQLSVKTKPLGAYDDRSCRVSRHGRVFSVMSGKIDTIFFAHERILSLIGNGS</sequence>
<dbReference type="EMBL" id="QKXC01000048">
    <property type="protein sequence ID" value="RBR24881.1"/>
    <property type="molecule type" value="Genomic_DNA"/>
</dbReference>
<accession>A0A366S6C5</accession>
<dbReference type="GeneID" id="41991745"/>
<dbReference type="Gene3D" id="3.50.50.60">
    <property type="entry name" value="FAD/NAD(P)-binding domain"/>
    <property type="match status" value="1"/>
</dbReference>
<dbReference type="SUPFAM" id="SSF51905">
    <property type="entry name" value="FAD/NAD(P)-binding domain"/>
    <property type="match status" value="1"/>
</dbReference>
<dbReference type="Pfam" id="PF13450">
    <property type="entry name" value="NAD_binding_8"/>
    <property type="match status" value="1"/>
</dbReference>
<name>A0A366S6C5_9HYPO</name>
<protein>
    <recommendedName>
        <fullName evidence="4">FAD dependent oxidoreductase domain-containing protein</fullName>
    </recommendedName>
</protein>
<proteinExistence type="predicted"/>
<evidence type="ECO:0008006" key="4">
    <source>
        <dbReference type="Google" id="ProtNLM"/>
    </source>
</evidence>
<comment type="caution">
    <text evidence="2">The sequence shown here is derived from an EMBL/GenBank/DDBJ whole genome shotgun (WGS) entry which is preliminary data.</text>
</comment>
<dbReference type="RefSeq" id="XP_031019472.1">
    <property type="nucleotide sequence ID" value="XM_031156449.1"/>
</dbReference>
<gene>
    <name evidence="2" type="ORF">FIESC28_02299</name>
</gene>
<dbReference type="AlphaFoldDB" id="A0A366S6C5"/>